<accession>A0A7W3U1X4</accession>
<feature type="domain" description="Alpha-galactosidase NEW3" evidence="3">
    <location>
        <begin position="618"/>
        <end position="689"/>
    </location>
</feature>
<dbReference type="PANTHER" id="PTHR46580:SF2">
    <property type="entry name" value="MAM DOMAIN-CONTAINING PROTEIN"/>
    <property type="match status" value="1"/>
</dbReference>
<dbReference type="SMART" id="SM00710">
    <property type="entry name" value="PbH1"/>
    <property type="match status" value="4"/>
</dbReference>
<dbReference type="InterPro" id="IPR059226">
    <property type="entry name" value="Choice_anch_Q_dom"/>
</dbReference>
<dbReference type="NCBIfam" id="NF041518">
    <property type="entry name" value="choice_anch_Q"/>
    <property type="match status" value="1"/>
</dbReference>
<evidence type="ECO:0000256" key="2">
    <source>
        <dbReference type="SAM" id="MobiDB-lite"/>
    </source>
</evidence>
<dbReference type="InterPro" id="IPR006626">
    <property type="entry name" value="PbH1"/>
</dbReference>
<dbReference type="InterPro" id="IPR013783">
    <property type="entry name" value="Ig-like_fold"/>
</dbReference>
<feature type="region of interest" description="Disordered" evidence="2">
    <location>
        <begin position="713"/>
        <end position="737"/>
    </location>
</feature>
<dbReference type="AlphaFoldDB" id="A0A7W3U1X4"/>
<dbReference type="InterPro" id="IPR011050">
    <property type="entry name" value="Pectin_lyase_fold/virulence"/>
</dbReference>
<evidence type="ECO:0000256" key="1">
    <source>
        <dbReference type="ARBA" id="ARBA00022729"/>
    </source>
</evidence>
<reference evidence="4 5" key="1">
    <citation type="submission" date="2020-07" db="EMBL/GenBank/DDBJ databases">
        <authorList>
            <person name="Xu S."/>
            <person name="Li A."/>
        </authorList>
    </citation>
    <scope>NUCLEOTIDE SEQUENCE [LARGE SCALE GENOMIC DNA]</scope>
    <source>
        <strain evidence="4 5">SG-8</strain>
    </source>
</reference>
<dbReference type="PANTHER" id="PTHR46580">
    <property type="entry name" value="SENSOR KINASE-RELATED"/>
    <property type="match status" value="1"/>
</dbReference>
<keyword evidence="5" id="KW-1185">Reference proteome</keyword>
<dbReference type="Pfam" id="PF10633">
    <property type="entry name" value="NPCBM_assoc"/>
    <property type="match status" value="2"/>
</dbReference>
<gene>
    <name evidence="4" type="ORF">H4F99_02745</name>
</gene>
<dbReference type="InterPro" id="IPR013517">
    <property type="entry name" value="FG-GAP"/>
</dbReference>
<dbReference type="Proteomes" id="UP000552587">
    <property type="component" value="Unassembled WGS sequence"/>
</dbReference>
<dbReference type="Gene3D" id="2.60.40.10">
    <property type="entry name" value="Immunoglobulins"/>
    <property type="match status" value="2"/>
</dbReference>
<feature type="domain" description="Alpha-galactosidase NEW3" evidence="3">
    <location>
        <begin position="735"/>
        <end position="807"/>
    </location>
</feature>
<sequence>MTLHMNKGECHSGMCICRICAPMCRSWTIFVHNWIRRIPRPRHPPESGVTRVTIGSTSTSLLSFHGRSVTKRAGLLALLALAGLGSAQAATYYIRTDGGSASQCTGTSNAAYPGSGSNRACAWNSLHQALPASGSARINGGDTVYIAPGEYMLGWGAPGAAGGRCYDGGRYDCYLPPIPSGPSASQRTRILGLDAARPPVLWGTERVSSMLNLNGSSNVEIGHLEITDKSECVEFHSNAGARCRRDSTPYGQWAGVGISASNSRNVYLHDLDIHGLANRGIIAGGLTDWTLERVKIIGNPWAGWDGDIGSGSSNSGNIIMRQVEIAWNGCGEKLDGTPWACWAQTASGYGDGLGTARTGGHWLIEDSYIHHNTSDGLDLLYMDGASNSSVTVRRTHAVGNAGNQLKTYGRATIENSVVVGNCAYFDGRDFMKDSDQCRALGNTISVGLVSGQNVDIRHNTITGQGDCLLLSEAGSSSSTLNIQNNAFVGQTDWRQPSELTCGHYAYNSSAKVNYSGNLFWNVKSGQCPGGSTCSNPKLVATALGGFDATPQSGSPLIDKAPYLAAITNDFYGNGRPSGPAADIGAIEVQVGGGQPDPQPVCTRVKPSLAITGPSESAPGESETYTLVLANNDSAGCASTSFSLARTLPAAWTGSLAANSLDVAPGRSGTTTLSAVIPGNASAGNYALAVASSSSAGSIHTASDTVTLALSIDAPPPTCTRRTPSISLDPPSGSVAPGGTATLTGRITNNDTAACGTTSFALARTIPSGWSGNFSANTVAISPGSSTSATLTLRVASDATPGSHAVAFGTSSALSGLHTVADDASVRVAQSSIPGFSLDVRGDFDGDGRSDVLWRHTVEGWNSIWKKANPTEYQYLSEVSNVDWKIAGIADFDGDGKDDILWRNVRNGRNTIWRSADSAMQTPLTTVSNLDWEPVAVADFDADGRADIFWRNARNGRNVLWHGGSYATRTNAMLVGNLDWKVVGTSDFNGDGHSDLLWRNARSGANTVWMSANGQTQKRLTTVSNTAWQIVGVDDFDGDEVPDILWRNQRNGRNVIWYSGEFASSTSITTVPGLAWQVASTGDFDGDGQADIFWRHAGTGQDVIWEDAEYSKLRRLDTVSMSWEVARP</sequence>
<dbReference type="Gene3D" id="2.130.10.130">
    <property type="entry name" value="Integrin alpha, N-terminal"/>
    <property type="match status" value="1"/>
</dbReference>
<name>A0A7W3U1X4_9GAMM</name>
<protein>
    <submittedName>
        <fullName evidence="4">VCBS repeat-containing protein</fullName>
    </submittedName>
</protein>
<comment type="caution">
    <text evidence="4">The sequence shown here is derived from an EMBL/GenBank/DDBJ whole genome shotgun (WGS) entry which is preliminary data.</text>
</comment>
<dbReference type="InterPro" id="IPR018905">
    <property type="entry name" value="A-galactase_NEW3"/>
</dbReference>
<dbReference type="EMBL" id="JACHTE010000002">
    <property type="protein sequence ID" value="MBB1087403.1"/>
    <property type="molecule type" value="Genomic_DNA"/>
</dbReference>
<evidence type="ECO:0000313" key="5">
    <source>
        <dbReference type="Proteomes" id="UP000552587"/>
    </source>
</evidence>
<organism evidence="4 5">
    <name type="scientific">Marilutibacter penaei</name>
    <dbReference type="NCBI Taxonomy" id="2759900"/>
    <lineage>
        <taxon>Bacteria</taxon>
        <taxon>Pseudomonadati</taxon>
        <taxon>Pseudomonadota</taxon>
        <taxon>Gammaproteobacteria</taxon>
        <taxon>Lysobacterales</taxon>
        <taxon>Lysobacteraceae</taxon>
        <taxon>Marilutibacter</taxon>
    </lineage>
</organism>
<dbReference type="SUPFAM" id="SSF51126">
    <property type="entry name" value="Pectin lyase-like"/>
    <property type="match status" value="1"/>
</dbReference>
<evidence type="ECO:0000259" key="3">
    <source>
        <dbReference type="Pfam" id="PF10633"/>
    </source>
</evidence>
<keyword evidence="1" id="KW-0732">Signal</keyword>
<proteinExistence type="predicted"/>
<dbReference type="Pfam" id="PF13517">
    <property type="entry name" value="FG-GAP_3"/>
    <property type="match status" value="2"/>
</dbReference>
<evidence type="ECO:0000313" key="4">
    <source>
        <dbReference type="EMBL" id="MBB1087403.1"/>
    </source>
</evidence>
<dbReference type="InterPro" id="IPR028994">
    <property type="entry name" value="Integrin_alpha_N"/>
</dbReference>
<dbReference type="Gene3D" id="2.160.20.10">
    <property type="entry name" value="Single-stranded right-handed beta-helix, Pectin lyase-like"/>
    <property type="match status" value="2"/>
</dbReference>
<dbReference type="InterPro" id="IPR012334">
    <property type="entry name" value="Pectin_lyas_fold"/>
</dbReference>
<dbReference type="SUPFAM" id="SSF69318">
    <property type="entry name" value="Integrin alpha N-terminal domain"/>
    <property type="match status" value="1"/>
</dbReference>